<feature type="transmembrane region" description="Helical" evidence="5">
    <location>
        <begin position="163"/>
        <end position="186"/>
    </location>
</feature>
<feature type="transmembrane region" description="Helical" evidence="5">
    <location>
        <begin position="128"/>
        <end position="151"/>
    </location>
</feature>
<keyword evidence="2 5" id="KW-0812">Transmembrane</keyword>
<gene>
    <name evidence="6" type="ORF">NCTC10118_00437</name>
</gene>
<dbReference type="AlphaFoldDB" id="A0A449AEF6"/>
<dbReference type="Gene3D" id="1.20.1280.290">
    <property type="match status" value="2"/>
</dbReference>
<name>A0A449AEF6_9BACT</name>
<evidence type="ECO:0000256" key="3">
    <source>
        <dbReference type="ARBA" id="ARBA00022989"/>
    </source>
</evidence>
<protein>
    <submittedName>
        <fullName evidence="6">PQ loop repeat</fullName>
    </submittedName>
</protein>
<evidence type="ECO:0000256" key="2">
    <source>
        <dbReference type="ARBA" id="ARBA00022692"/>
    </source>
</evidence>
<reference evidence="6 7" key="1">
    <citation type="submission" date="2019-01" db="EMBL/GenBank/DDBJ databases">
        <authorList>
            <consortium name="Pathogen Informatics"/>
        </authorList>
    </citation>
    <scope>NUCLEOTIDE SEQUENCE [LARGE SCALE GENOMIC DNA]</scope>
    <source>
        <strain evidence="6 7">NCTC10118</strain>
    </source>
</reference>
<dbReference type="RefSeq" id="WP_129621562.1">
    <property type="nucleotide sequence ID" value="NZ_LR214972.1"/>
</dbReference>
<evidence type="ECO:0000313" key="7">
    <source>
        <dbReference type="Proteomes" id="UP000289952"/>
    </source>
</evidence>
<evidence type="ECO:0000256" key="1">
    <source>
        <dbReference type="ARBA" id="ARBA00004141"/>
    </source>
</evidence>
<keyword evidence="3 5" id="KW-1133">Transmembrane helix</keyword>
<keyword evidence="4 5" id="KW-0472">Membrane</keyword>
<keyword evidence="7" id="KW-1185">Reference proteome</keyword>
<feature type="transmembrane region" description="Helical" evidence="5">
    <location>
        <begin position="6"/>
        <end position="24"/>
    </location>
</feature>
<accession>A0A449AEF6</accession>
<dbReference type="OrthoDB" id="398361at2"/>
<evidence type="ECO:0000256" key="4">
    <source>
        <dbReference type="ARBA" id="ARBA00023136"/>
    </source>
</evidence>
<organism evidence="6 7">
    <name type="scientific">Mycoplasmopsis bovirhinis</name>
    <dbReference type="NCBI Taxonomy" id="29553"/>
    <lineage>
        <taxon>Bacteria</taxon>
        <taxon>Bacillati</taxon>
        <taxon>Mycoplasmatota</taxon>
        <taxon>Mycoplasmoidales</taxon>
        <taxon>Metamycoplasmataceae</taxon>
        <taxon>Mycoplasmopsis</taxon>
    </lineage>
</organism>
<feature type="transmembrane region" description="Helical" evidence="5">
    <location>
        <begin position="98"/>
        <end position="122"/>
    </location>
</feature>
<feature type="transmembrane region" description="Helical" evidence="5">
    <location>
        <begin position="206"/>
        <end position="225"/>
    </location>
</feature>
<dbReference type="Proteomes" id="UP000289952">
    <property type="component" value="Chromosome"/>
</dbReference>
<dbReference type="GO" id="GO:0016020">
    <property type="term" value="C:membrane"/>
    <property type="evidence" value="ECO:0007669"/>
    <property type="project" value="UniProtKB-SubCell"/>
</dbReference>
<dbReference type="Pfam" id="PF04193">
    <property type="entry name" value="PQ-loop"/>
    <property type="match status" value="2"/>
</dbReference>
<feature type="transmembrane region" description="Helical" evidence="5">
    <location>
        <begin position="36"/>
        <end position="54"/>
    </location>
</feature>
<evidence type="ECO:0000313" key="6">
    <source>
        <dbReference type="EMBL" id="VEU63380.1"/>
    </source>
</evidence>
<dbReference type="InterPro" id="IPR006603">
    <property type="entry name" value="PQ-loop_rpt"/>
</dbReference>
<feature type="transmembrane region" description="Helical" evidence="5">
    <location>
        <begin position="66"/>
        <end position="86"/>
    </location>
</feature>
<evidence type="ECO:0000256" key="5">
    <source>
        <dbReference type="SAM" id="Phobius"/>
    </source>
</evidence>
<comment type="subcellular location">
    <subcellularLocation>
        <location evidence="1">Membrane</location>
        <topology evidence="1">Multi-pass membrane protein</topology>
    </subcellularLocation>
</comment>
<dbReference type="EMBL" id="LR214972">
    <property type="protein sequence ID" value="VEU63380.1"/>
    <property type="molecule type" value="Genomic_DNA"/>
</dbReference>
<sequence length="228" mass="25701">MQLAISILGYIGAVLVASLSIPQLFKIIKDRKTGDVNFYSFWIFHTGILLWIVWSALSPNKLHNIIIPNTITMVIQTITLGLMYLYKSEFNQKTKLKAWIALGIYLIIGIIFIALHIGIYAGGIWKQLIIPASLEAIMGFVFPAFTTLAFLPQFIQSLRTHNWGGLSYGMFVIYITNNFVWIIWWILQIVAASSLNAPVGSFVGGLIWQVISISLFSTQFAFTIIHQK</sequence>
<proteinExistence type="predicted"/>